<reference evidence="1" key="1">
    <citation type="journal article" date="2021" name="PeerJ">
        <title>Extensive microbial diversity within the chicken gut microbiome revealed by metagenomics and culture.</title>
        <authorList>
            <person name="Gilroy R."/>
            <person name="Ravi A."/>
            <person name="Getino M."/>
            <person name="Pursley I."/>
            <person name="Horton D.L."/>
            <person name="Alikhan N.F."/>
            <person name="Baker D."/>
            <person name="Gharbi K."/>
            <person name="Hall N."/>
            <person name="Watson M."/>
            <person name="Adriaenssens E.M."/>
            <person name="Foster-Nyarko E."/>
            <person name="Jarju S."/>
            <person name="Secka A."/>
            <person name="Antonio M."/>
            <person name="Oren A."/>
            <person name="Chaudhuri R.R."/>
            <person name="La Ragione R."/>
            <person name="Hildebrand F."/>
            <person name="Pallen M.J."/>
        </authorList>
    </citation>
    <scope>NUCLEOTIDE SEQUENCE</scope>
    <source>
        <strain evidence="1">CHK186-1790</strain>
    </source>
</reference>
<accession>A0A9D2T1C6</accession>
<name>A0A9D2T1C6_9FIRM</name>
<evidence type="ECO:0000313" key="2">
    <source>
        <dbReference type="Proteomes" id="UP000823882"/>
    </source>
</evidence>
<organism evidence="1 2">
    <name type="scientific">Candidatus Intestinimonas pullistercoris</name>
    <dbReference type="NCBI Taxonomy" id="2838623"/>
    <lineage>
        <taxon>Bacteria</taxon>
        <taxon>Bacillati</taxon>
        <taxon>Bacillota</taxon>
        <taxon>Clostridia</taxon>
        <taxon>Eubacteriales</taxon>
        <taxon>Intestinimonas</taxon>
    </lineage>
</organism>
<reference evidence="1" key="2">
    <citation type="submission" date="2021-04" db="EMBL/GenBank/DDBJ databases">
        <authorList>
            <person name="Gilroy R."/>
        </authorList>
    </citation>
    <scope>NUCLEOTIDE SEQUENCE</scope>
    <source>
        <strain evidence="1">CHK186-1790</strain>
    </source>
</reference>
<comment type="caution">
    <text evidence="1">The sequence shown here is derived from an EMBL/GenBank/DDBJ whole genome shotgun (WGS) entry which is preliminary data.</text>
</comment>
<proteinExistence type="predicted"/>
<evidence type="ECO:0008006" key="3">
    <source>
        <dbReference type="Google" id="ProtNLM"/>
    </source>
</evidence>
<evidence type="ECO:0000313" key="1">
    <source>
        <dbReference type="EMBL" id="HJC41806.1"/>
    </source>
</evidence>
<sequence>MNIAVCENSRTTAEQLRGWVQQYCTLYDIPAVLRCFLSPSEFSNRKECFHIVFMAFGGITGFSQARQLREADQDCRIIMVDDTQEFAVRCVRLHCTDFILRPVEFRHVVRSMRLALGGRP</sequence>
<gene>
    <name evidence="1" type="ORF">H9701_09705</name>
</gene>
<protein>
    <recommendedName>
        <fullName evidence="3">Response regulatory domain-containing protein</fullName>
    </recommendedName>
</protein>
<dbReference type="AlphaFoldDB" id="A0A9D2T1C6"/>
<dbReference type="Gene3D" id="3.40.50.2300">
    <property type="match status" value="1"/>
</dbReference>
<dbReference type="Proteomes" id="UP000823882">
    <property type="component" value="Unassembled WGS sequence"/>
</dbReference>
<dbReference type="InterPro" id="IPR011006">
    <property type="entry name" value="CheY-like_superfamily"/>
</dbReference>
<dbReference type="SUPFAM" id="SSF52172">
    <property type="entry name" value="CheY-like"/>
    <property type="match status" value="1"/>
</dbReference>
<dbReference type="EMBL" id="DWWJ01000182">
    <property type="protein sequence ID" value="HJC41806.1"/>
    <property type="molecule type" value="Genomic_DNA"/>
</dbReference>